<dbReference type="PANTHER" id="PTHR33202:SF7">
    <property type="entry name" value="FERRIC UPTAKE REGULATION PROTEIN"/>
    <property type="match status" value="1"/>
</dbReference>
<dbReference type="Gene3D" id="1.10.10.10">
    <property type="entry name" value="Winged helix-like DNA-binding domain superfamily/Winged helix DNA-binding domain"/>
    <property type="match status" value="1"/>
</dbReference>
<keyword evidence="2" id="KW-0678">Repressor</keyword>
<keyword evidence="3" id="KW-0862">Zinc</keyword>
<comment type="similarity">
    <text evidence="1">Belongs to the Fur family.</text>
</comment>
<accession>A0ABT7QL28</accession>
<dbReference type="InterPro" id="IPR043135">
    <property type="entry name" value="Fur_C"/>
</dbReference>
<dbReference type="EMBL" id="JANQAO010000002">
    <property type="protein sequence ID" value="MDM5147409.1"/>
    <property type="molecule type" value="Genomic_DNA"/>
</dbReference>
<name>A0ABT7QL28_9GAMM</name>
<dbReference type="Gene3D" id="3.30.1490.190">
    <property type="match status" value="1"/>
</dbReference>
<evidence type="ECO:0000313" key="7">
    <source>
        <dbReference type="EMBL" id="MDM5147409.1"/>
    </source>
</evidence>
<evidence type="ECO:0000313" key="8">
    <source>
        <dbReference type="Proteomes" id="UP001168167"/>
    </source>
</evidence>
<dbReference type="PANTHER" id="PTHR33202">
    <property type="entry name" value="ZINC UPTAKE REGULATION PROTEIN"/>
    <property type="match status" value="1"/>
</dbReference>
<proteinExistence type="inferred from homology"/>
<dbReference type="Pfam" id="PF01475">
    <property type="entry name" value="FUR"/>
    <property type="match status" value="1"/>
</dbReference>
<dbReference type="InterPro" id="IPR036388">
    <property type="entry name" value="WH-like_DNA-bd_sf"/>
</dbReference>
<dbReference type="SUPFAM" id="SSF46785">
    <property type="entry name" value="Winged helix' DNA-binding domain"/>
    <property type="match status" value="1"/>
</dbReference>
<keyword evidence="8" id="KW-1185">Reference proteome</keyword>
<evidence type="ECO:0000256" key="2">
    <source>
        <dbReference type="ARBA" id="ARBA00022491"/>
    </source>
</evidence>
<dbReference type="InterPro" id="IPR036390">
    <property type="entry name" value="WH_DNA-bd_sf"/>
</dbReference>
<keyword evidence="5" id="KW-0238">DNA-binding</keyword>
<protein>
    <submittedName>
        <fullName evidence="7">Transcriptional repressor</fullName>
    </submittedName>
</protein>
<reference evidence="7" key="1">
    <citation type="submission" date="2022-08" db="EMBL/GenBank/DDBJ databases">
        <authorList>
            <person name="Dzunkova M."/>
            <person name="La Clair J."/>
            <person name="Tyml T."/>
            <person name="Doud D."/>
            <person name="Schulz F."/>
            <person name="Piquer S."/>
            <person name="Porcel Sanchis D."/>
            <person name="Osborn A."/>
            <person name="Robinson D."/>
            <person name="Louie K.B."/>
            <person name="Bowen B.P."/>
            <person name="Bowers R."/>
            <person name="Lee J."/>
            <person name="Arnau Llombart V."/>
            <person name="Diaz Villanueva W."/>
            <person name="Gosliner T."/>
            <person name="Northen T."/>
            <person name="Cheng J.-F."/>
            <person name="Burkart M.D."/>
            <person name="Woyke T."/>
        </authorList>
    </citation>
    <scope>NUCLEOTIDE SEQUENCE</scope>
    <source>
        <strain evidence="7">Df01</strain>
    </source>
</reference>
<evidence type="ECO:0000256" key="5">
    <source>
        <dbReference type="ARBA" id="ARBA00023125"/>
    </source>
</evidence>
<evidence type="ECO:0000256" key="3">
    <source>
        <dbReference type="ARBA" id="ARBA00022833"/>
    </source>
</evidence>
<dbReference type="InterPro" id="IPR002481">
    <property type="entry name" value="FUR"/>
</dbReference>
<reference evidence="7" key="2">
    <citation type="journal article" date="2023" name="Microbiome">
        <title>Synthase-selected sorting approach identifies a beta-lactone synthase in a nudibranch symbiotic bacterium.</title>
        <authorList>
            <person name="Dzunkova M."/>
            <person name="La Clair J.J."/>
            <person name="Tyml T."/>
            <person name="Doud D."/>
            <person name="Schulz F."/>
            <person name="Piquer-Esteban S."/>
            <person name="Porcel Sanchis D."/>
            <person name="Osborn A."/>
            <person name="Robinson D."/>
            <person name="Louie K.B."/>
            <person name="Bowen B.P."/>
            <person name="Bowers R.M."/>
            <person name="Lee J."/>
            <person name="Arnau V."/>
            <person name="Diaz-Villanueva W."/>
            <person name="Stepanauskas R."/>
            <person name="Gosliner T."/>
            <person name="Date S.V."/>
            <person name="Northen T.R."/>
            <person name="Cheng J.F."/>
            <person name="Burkart M.D."/>
            <person name="Woyke T."/>
        </authorList>
    </citation>
    <scope>NUCLEOTIDE SEQUENCE</scope>
    <source>
        <strain evidence="7">Df01</strain>
    </source>
</reference>
<keyword evidence="4" id="KW-0805">Transcription regulation</keyword>
<keyword evidence="6" id="KW-0804">Transcription</keyword>
<evidence type="ECO:0000256" key="4">
    <source>
        <dbReference type="ARBA" id="ARBA00023015"/>
    </source>
</evidence>
<evidence type="ECO:0000256" key="1">
    <source>
        <dbReference type="ARBA" id="ARBA00007957"/>
    </source>
</evidence>
<comment type="caution">
    <text evidence="7">The sequence shown here is derived from an EMBL/GenBank/DDBJ whole genome shotgun (WGS) entry which is preliminary data.</text>
</comment>
<gene>
    <name evidence="7" type="ORF">NQX30_03365</name>
</gene>
<evidence type="ECO:0000256" key="6">
    <source>
        <dbReference type="ARBA" id="ARBA00023163"/>
    </source>
</evidence>
<dbReference type="Proteomes" id="UP001168167">
    <property type="component" value="Unassembled WGS sequence"/>
</dbReference>
<sequence>MIENHSNMDSLSILQSIHLKPTAGRVSVLEALDGGACLSAQDIIASLSGIARPGAATIYRALTALCEAGVVKRVPTDNSSLYVLASHSTHPQLICSRCGKVEEIHSPEMVRYNATLMKNRGVKNDSALLMVADCKRKECDS</sequence>
<organism evidence="7 8">
    <name type="scientific">Candidatus Doriopsillibacter californiensis</name>
    <dbReference type="NCBI Taxonomy" id="2970740"/>
    <lineage>
        <taxon>Bacteria</taxon>
        <taxon>Pseudomonadati</taxon>
        <taxon>Pseudomonadota</taxon>
        <taxon>Gammaproteobacteria</taxon>
        <taxon>Candidatus Tethybacterales</taxon>
        <taxon>Candidatus Persebacteraceae</taxon>
        <taxon>Candidatus Doriopsillibacter</taxon>
    </lineage>
</organism>